<name>A0A2U1ZVV5_9MICO</name>
<dbReference type="AlphaFoldDB" id="A0A2U1ZVV5"/>
<accession>A0A2U1ZVV5</accession>
<comment type="caution">
    <text evidence="1">The sequence shown here is derived from an EMBL/GenBank/DDBJ whole genome shotgun (WGS) entry which is preliminary data.</text>
</comment>
<evidence type="ECO:0000313" key="2">
    <source>
        <dbReference type="Proteomes" id="UP000245166"/>
    </source>
</evidence>
<dbReference type="Proteomes" id="UP000245166">
    <property type="component" value="Unassembled WGS sequence"/>
</dbReference>
<sequence>MDELLAGTDGDWRWRIHLERPAETELVLRMENVVPPSVAGGTAPLVYDAMRAVLHRAVTDR</sequence>
<reference evidence="1 2" key="1">
    <citation type="submission" date="2018-03" db="EMBL/GenBank/DDBJ databases">
        <title>Genome assembly of novel Miniimonas species PCH200.</title>
        <authorList>
            <person name="Thakur V."/>
            <person name="Kumar V."/>
            <person name="Singh D."/>
        </authorList>
    </citation>
    <scope>NUCLEOTIDE SEQUENCE [LARGE SCALE GENOMIC DNA]</scope>
    <source>
        <strain evidence="1 2">PCH200</strain>
    </source>
</reference>
<dbReference type="EMBL" id="PYHR01000002">
    <property type="protein sequence ID" value="PWD51070.1"/>
    <property type="molecule type" value="Genomic_DNA"/>
</dbReference>
<evidence type="ECO:0000313" key="1">
    <source>
        <dbReference type="EMBL" id="PWD51070.1"/>
    </source>
</evidence>
<organism evidence="1 2">
    <name type="scientific">Serinibacter arcticus</name>
    <dbReference type="NCBI Taxonomy" id="1655435"/>
    <lineage>
        <taxon>Bacteria</taxon>
        <taxon>Bacillati</taxon>
        <taxon>Actinomycetota</taxon>
        <taxon>Actinomycetes</taxon>
        <taxon>Micrococcales</taxon>
        <taxon>Beutenbergiaceae</taxon>
        <taxon>Serinibacter</taxon>
    </lineage>
</organism>
<dbReference type="OrthoDB" id="3782589at2"/>
<proteinExistence type="predicted"/>
<keyword evidence="2" id="KW-1185">Reference proteome</keyword>
<gene>
    <name evidence="1" type="ORF">C8046_10850</name>
</gene>
<protein>
    <submittedName>
        <fullName evidence="1">Uncharacterized protein</fullName>
    </submittedName>
</protein>
<dbReference type="RefSeq" id="WP_109229451.1">
    <property type="nucleotide sequence ID" value="NZ_PYHR01000002.1"/>
</dbReference>